<feature type="transmembrane region" description="Helical" evidence="1">
    <location>
        <begin position="6"/>
        <end position="24"/>
    </location>
</feature>
<organism evidence="2 3">
    <name type="scientific">Pedobacter steynii</name>
    <dbReference type="NCBI Taxonomy" id="430522"/>
    <lineage>
        <taxon>Bacteria</taxon>
        <taxon>Pseudomonadati</taxon>
        <taxon>Bacteroidota</taxon>
        <taxon>Sphingobacteriia</taxon>
        <taxon>Sphingobacteriales</taxon>
        <taxon>Sphingobacteriaceae</taxon>
        <taxon>Pedobacter</taxon>
    </lineage>
</organism>
<name>A0A1D7QB80_9SPHI</name>
<sequence length="128" mass="15031">MKTLLIIGGIHSLLFGLFHCMFWNKLHWKTELKKIDPNNEAVMQILNLRIIYIFFLHSILCFFFMDELLTTGIGRFILIGSALFWFGRTIEQFVYQKQLPFKDPVNMGVTIMFIIGIAIYTIPLIDLR</sequence>
<proteinExistence type="predicted"/>
<dbReference type="KEGG" id="psty:BFS30_01500"/>
<dbReference type="EMBL" id="CP017141">
    <property type="protein sequence ID" value="AOM75958.1"/>
    <property type="molecule type" value="Genomic_DNA"/>
</dbReference>
<dbReference type="RefSeq" id="WP_069377655.1">
    <property type="nucleotide sequence ID" value="NZ_CP017141.1"/>
</dbReference>
<feature type="transmembrane region" description="Helical" evidence="1">
    <location>
        <begin position="107"/>
        <end position="125"/>
    </location>
</feature>
<dbReference type="AlphaFoldDB" id="A0A1D7QB80"/>
<evidence type="ECO:0000256" key="1">
    <source>
        <dbReference type="SAM" id="Phobius"/>
    </source>
</evidence>
<gene>
    <name evidence="2" type="ORF">BFS30_01500</name>
</gene>
<dbReference type="Proteomes" id="UP000094313">
    <property type="component" value="Chromosome"/>
</dbReference>
<evidence type="ECO:0008006" key="4">
    <source>
        <dbReference type="Google" id="ProtNLM"/>
    </source>
</evidence>
<reference evidence="2 3" key="1">
    <citation type="submission" date="2016-08" db="EMBL/GenBank/DDBJ databases">
        <authorList>
            <person name="Seilhamer J.J."/>
        </authorList>
    </citation>
    <scope>NUCLEOTIDE SEQUENCE [LARGE SCALE GENOMIC DNA]</scope>
    <source>
        <strain evidence="2 3">DX4</strain>
    </source>
</reference>
<accession>A0A1D7QB80</accession>
<keyword evidence="1" id="KW-0472">Membrane</keyword>
<evidence type="ECO:0000313" key="3">
    <source>
        <dbReference type="Proteomes" id="UP000094313"/>
    </source>
</evidence>
<protein>
    <recommendedName>
        <fullName evidence="4">DUF4181 domain-containing protein</fullName>
    </recommendedName>
</protein>
<evidence type="ECO:0000313" key="2">
    <source>
        <dbReference type="EMBL" id="AOM75958.1"/>
    </source>
</evidence>
<feature type="transmembrane region" description="Helical" evidence="1">
    <location>
        <begin position="71"/>
        <end position="87"/>
    </location>
</feature>
<keyword evidence="1" id="KW-0812">Transmembrane</keyword>
<feature type="transmembrane region" description="Helical" evidence="1">
    <location>
        <begin position="45"/>
        <end position="65"/>
    </location>
</feature>
<keyword evidence="3" id="KW-1185">Reference proteome</keyword>
<keyword evidence="1" id="KW-1133">Transmembrane helix</keyword>
<dbReference type="OrthoDB" id="670562at2"/>